<organism evidence="2 3">
    <name type="scientific">Pristionchus mayeri</name>
    <dbReference type="NCBI Taxonomy" id="1317129"/>
    <lineage>
        <taxon>Eukaryota</taxon>
        <taxon>Metazoa</taxon>
        <taxon>Ecdysozoa</taxon>
        <taxon>Nematoda</taxon>
        <taxon>Chromadorea</taxon>
        <taxon>Rhabditida</taxon>
        <taxon>Rhabditina</taxon>
        <taxon>Diplogasteromorpha</taxon>
        <taxon>Diplogasteroidea</taxon>
        <taxon>Neodiplogasteridae</taxon>
        <taxon>Pristionchus</taxon>
    </lineage>
</organism>
<evidence type="ECO:0000313" key="2">
    <source>
        <dbReference type="EMBL" id="GMR30995.1"/>
    </source>
</evidence>
<feature type="region of interest" description="Disordered" evidence="1">
    <location>
        <begin position="196"/>
        <end position="234"/>
    </location>
</feature>
<dbReference type="Proteomes" id="UP001328107">
    <property type="component" value="Unassembled WGS sequence"/>
</dbReference>
<keyword evidence="3" id="KW-1185">Reference proteome</keyword>
<feature type="compositionally biased region" description="Acidic residues" evidence="1">
    <location>
        <begin position="217"/>
        <end position="228"/>
    </location>
</feature>
<dbReference type="AlphaFoldDB" id="A0AAN5C527"/>
<accession>A0AAN5C527</accession>
<gene>
    <name evidence="2" type="ORF">PMAYCL1PPCAC_01190</name>
</gene>
<sequence length="234" mass="26908">MAKVFPSTMIGIKDLPMEFHKFSVDSIKTDMNMDYKKSHPTDGVSTVGAEGVKCDLCGKYTRSYSALPASKILRDDILIRVVPNTKDQQDIIEGLMCNKNNAFFCAEHIEEKQKGDRQNRARHCLLCRKMTYYWLASPFPPSNFLEFFDRLTVTDENQQKWIDFTIKWNQQASICTKHYNGPPMGFVVKKSLPVAEKQKSPVAPKKDKRRRRFVPSEDSDTSVEDEETGPSNRR</sequence>
<comment type="caution">
    <text evidence="2">The sequence shown here is derived from an EMBL/GenBank/DDBJ whole genome shotgun (WGS) entry which is preliminary data.</text>
</comment>
<name>A0AAN5C527_9BILA</name>
<reference evidence="3" key="1">
    <citation type="submission" date="2022-10" db="EMBL/GenBank/DDBJ databases">
        <title>Genome assembly of Pristionchus species.</title>
        <authorList>
            <person name="Yoshida K."/>
            <person name="Sommer R.J."/>
        </authorList>
    </citation>
    <scope>NUCLEOTIDE SEQUENCE [LARGE SCALE GENOMIC DNA]</scope>
    <source>
        <strain evidence="3">RS5460</strain>
    </source>
</reference>
<proteinExistence type="predicted"/>
<protein>
    <submittedName>
        <fullName evidence="2">Uncharacterized protein</fullName>
    </submittedName>
</protein>
<evidence type="ECO:0000256" key="1">
    <source>
        <dbReference type="SAM" id="MobiDB-lite"/>
    </source>
</evidence>
<dbReference type="EMBL" id="BTRK01000001">
    <property type="protein sequence ID" value="GMR30995.1"/>
    <property type="molecule type" value="Genomic_DNA"/>
</dbReference>
<evidence type="ECO:0000313" key="3">
    <source>
        <dbReference type="Proteomes" id="UP001328107"/>
    </source>
</evidence>